<dbReference type="EMBL" id="FOAP01000012">
    <property type="protein sequence ID" value="SEM13281.1"/>
    <property type="molecule type" value="Genomic_DNA"/>
</dbReference>
<keyword evidence="3" id="KW-0949">S-adenosyl-L-methionine</keyword>
<dbReference type="InterPro" id="IPR050362">
    <property type="entry name" value="Cation-dep_OMT"/>
</dbReference>
<dbReference type="InterPro" id="IPR029063">
    <property type="entry name" value="SAM-dependent_MTases_sf"/>
</dbReference>
<dbReference type="AlphaFoldDB" id="A0A1H7VVK1"/>
<reference evidence="5" key="1">
    <citation type="submission" date="2016-10" db="EMBL/GenBank/DDBJ databases">
        <authorList>
            <person name="Varghese N."/>
            <person name="Submissions S."/>
        </authorList>
    </citation>
    <scope>NUCLEOTIDE SEQUENCE [LARGE SCALE GENOMIC DNA]</scope>
    <source>
        <strain evidence="5">DSM 17044</strain>
    </source>
</reference>
<dbReference type="InterPro" id="IPR002935">
    <property type="entry name" value="SAM_O-MeTrfase"/>
</dbReference>
<keyword evidence="2 4" id="KW-0808">Transferase</keyword>
<dbReference type="OrthoDB" id="9811000at2"/>
<organism evidence="4 5">
    <name type="scientific">Stigmatella aurantiaca</name>
    <dbReference type="NCBI Taxonomy" id="41"/>
    <lineage>
        <taxon>Bacteria</taxon>
        <taxon>Pseudomonadati</taxon>
        <taxon>Myxococcota</taxon>
        <taxon>Myxococcia</taxon>
        <taxon>Myxococcales</taxon>
        <taxon>Cystobacterineae</taxon>
        <taxon>Archangiaceae</taxon>
        <taxon>Stigmatella</taxon>
    </lineage>
</organism>
<dbReference type="PANTHER" id="PTHR10509">
    <property type="entry name" value="O-METHYLTRANSFERASE-RELATED"/>
    <property type="match status" value="1"/>
</dbReference>
<dbReference type="CDD" id="cd02440">
    <property type="entry name" value="AdoMet_MTases"/>
    <property type="match status" value="1"/>
</dbReference>
<dbReference type="PROSITE" id="PS51682">
    <property type="entry name" value="SAM_OMT_I"/>
    <property type="match status" value="1"/>
</dbReference>
<name>A0A1H7VVK1_STIAU</name>
<dbReference type="SUPFAM" id="SSF53335">
    <property type="entry name" value="S-adenosyl-L-methionine-dependent methyltransferases"/>
    <property type="match status" value="1"/>
</dbReference>
<dbReference type="Gene3D" id="3.40.50.150">
    <property type="entry name" value="Vaccinia Virus protein VP39"/>
    <property type="match status" value="1"/>
</dbReference>
<evidence type="ECO:0000313" key="5">
    <source>
        <dbReference type="Proteomes" id="UP000182719"/>
    </source>
</evidence>
<proteinExistence type="predicted"/>
<dbReference type="Proteomes" id="UP000182719">
    <property type="component" value="Unassembled WGS sequence"/>
</dbReference>
<dbReference type="PANTHER" id="PTHR10509:SF14">
    <property type="entry name" value="CAFFEOYL-COA O-METHYLTRANSFERASE 3-RELATED"/>
    <property type="match status" value="1"/>
</dbReference>
<evidence type="ECO:0000256" key="2">
    <source>
        <dbReference type="ARBA" id="ARBA00022679"/>
    </source>
</evidence>
<dbReference type="GO" id="GO:0032259">
    <property type="term" value="P:methylation"/>
    <property type="evidence" value="ECO:0007669"/>
    <property type="project" value="UniProtKB-KW"/>
</dbReference>
<sequence length="223" mass="23613">MSEETWTEVDRYITGLLVPPDPVLEAALEASAQAGLPAINVAPNQGKLLMLLAQLHGARTILEIGTLGGYSTIWLARALPPGGRVLSLESVPKHAEVARENIARAGLAQTVEVRLGSALDTLPQLVAEGQGPFDLTFIDADKENTAEYFKWALKLSRPGSLIITDNVVRRGAVADAASTDARVQGMRRFFEAVAAEPRVSATAIQTVGSKGYDGLALARVTSG</sequence>
<protein>
    <submittedName>
        <fullName evidence="4">Predicted O-methyltransferase YrrM</fullName>
    </submittedName>
</protein>
<evidence type="ECO:0000256" key="1">
    <source>
        <dbReference type="ARBA" id="ARBA00022603"/>
    </source>
</evidence>
<dbReference type="GO" id="GO:0008171">
    <property type="term" value="F:O-methyltransferase activity"/>
    <property type="evidence" value="ECO:0007669"/>
    <property type="project" value="InterPro"/>
</dbReference>
<dbReference type="Pfam" id="PF01596">
    <property type="entry name" value="Methyltransf_3"/>
    <property type="match status" value="1"/>
</dbReference>
<keyword evidence="5" id="KW-1185">Reference proteome</keyword>
<evidence type="ECO:0000313" key="4">
    <source>
        <dbReference type="EMBL" id="SEM13281.1"/>
    </source>
</evidence>
<gene>
    <name evidence="4" type="ORF">SAMN05444354_11228</name>
</gene>
<keyword evidence="1 4" id="KW-0489">Methyltransferase</keyword>
<accession>A0A1H7VVK1</accession>
<evidence type="ECO:0000256" key="3">
    <source>
        <dbReference type="ARBA" id="ARBA00022691"/>
    </source>
</evidence>
<dbReference type="GO" id="GO:0008757">
    <property type="term" value="F:S-adenosylmethionine-dependent methyltransferase activity"/>
    <property type="evidence" value="ECO:0007669"/>
    <property type="project" value="TreeGrafter"/>
</dbReference>
<dbReference type="RefSeq" id="WP_075008490.1">
    <property type="nucleotide sequence ID" value="NZ_FOAP01000012.1"/>
</dbReference>